<dbReference type="PANTHER" id="PTHR43024:SF1">
    <property type="entry name" value="UDP-N-ACETYLMURAMOYL-TRIPEPTIDE--D-ALANYL-D-ALANINE LIGASE"/>
    <property type="match status" value="1"/>
</dbReference>
<keyword evidence="3" id="KW-0067">ATP-binding</keyword>
<dbReference type="Proteomes" id="UP000035996">
    <property type="component" value="Unassembled WGS sequence"/>
</dbReference>
<dbReference type="InterPro" id="IPR036615">
    <property type="entry name" value="Mur_ligase_C_dom_sf"/>
</dbReference>
<evidence type="ECO:0000259" key="4">
    <source>
        <dbReference type="Pfam" id="PF02875"/>
    </source>
</evidence>
<name>A0A0J6D2Y9_9BACL</name>
<keyword evidence="7" id="KW-1185">Reference proteome</keyword>
<sequence length="464" mass="51425">MKNLPLHQIIPLLEGRVISGSTTKTIKNAAKYGEHLITDHSLVFILKRKSALPLPSGVNNITVVTSNPKALKNVRKDVTVIYVENVKKAYYRFVSYYRSLFQIPVIGVTGTCGKTTTKEMITWILKQRHSVVSTKLSHNGLARNLDYLLEIDDTTDRAVFEMGVSGPNQLLYSAHYFRPQIGIITAIGTDHIEGFRSQDAYIKEKAYMLEAVGKNGTIILNRDDETIRNLDLRSFSGKVIYYGKDSSAHFRAHSITFNLEKQGMDFKFLCRDGEYACFVPGFGTHNVSNALAAIIASSLTGVRIQDAIRRLKSFHHIKSHLQFHEGRKGSLLIDDTWNTNPTSIEAALEVLVETAQGRKTVAVIGEIEELGSYAEQEHRKVGSLVAKKKVDLLIAVGKNALPICSEAAKLGMNPSAIHMITTQSELLALLNQVASPNTSILLKTSMRRSFTNTLQALVANAKKD</sequence>
<dbReference type="Pfam" id="PF08245">
    <property type="entry name" value="Mur_ligase_M"/>
    <property type="match status" value="1"/>
</dbReference>
<evidence type="ECO:0000313" key="7">
    <source>
        <dbReference type="Proteomes" id="UP000035996"/>
    </source>
</evidence>
<dbReference type="Gene3D" id="3.40.1190.10">
    <property type="entry name" value="Mur-like, catalytic domain"/>
    <property type="match status" value="1"/>
</dbReference>
<dbReference type="AlphaFoldDB" id="A0A0J6D2Y9"/>
<keyword evidence="1" id="KW-0436">Ligase</keyword>
<evidence type="ECO:0000256" key="1">
    <source>
        <dbReference type="ARBA" id="ARBA00022598"/>
    </source>
</evidence>
<gene>
    <name evidence="6" type="ORF">AB986_08395</name>
</gene>
<dbReference type="GO" id="GO:0016881">
    <property type="term" value="F:acid-amino acid ligase activity"/>
    <property type="evidence" value="ECO:0007669"/>
    <property type="project" value="InterPro"/>
</dbReference>
<dbReference type="Pfam" id="PF02875">
    <property type="entry name" value="Mur_ligase_C"/>
    <property type="match status" value="1"/>
</dbReference>
<evidence type="ECO:0000313" key="6">
    <source>
        <dbReference type="EMBL" id="KMM39695.1"/>
    </source>
</evidence>
<dbReference type="PATRIC" id="fig|157733.3.peg.3963"/>
<feature type="domain" description="Mur ligase C-terminal" evidence="4">
    <location>
        <begin position="322"/>
        <end position="444"/>
    </location>
</feature>
<evidence type="ECO:0000256" key="3">
    <source>
        <dbReference type="ARBA" id="ARBA00022840"/>
    </source>
</evidence>
<evidence type="ECO:0000256" key="2">
    <source>
        <dbReference type="ARBA" id="ARBA00022741"/>
    </source>
</evidence>
<dbReference type="SUPFAM" id="SSF53244">
    <property type="entry name" value="MurD-like peptide ligases, peptide-binding domain"/>
    <property type="match status" value="1"/>
</dbReference>
<dbReference type="SUPFAM" id="SSF53623">
    <property type="entry name" value="MurD-like peptide ligases, catalytic domain"/>
    <property type="match status" value="1"/>
</dbReference>
<accession>A0A0J6D2Y9</accession>
<dbReference type="InterPro" id="IPR051046">
    <property type="entry name" value="MurCDEF_CellWall_CoF430Synth"/>
</dbReference>
<dbReference type="InterPro" id="IPR004101">
    <property type="entry name" value="Mur_ligase_C"/>
</dbReference>
<comment type="caution">
    <text evidence="6">The sequence shown here is derived from an EMBL/GenBank/DDBJ whole genome shotgun (WGS) entry which is preliminary data.</text>
</comment>
<keyword evidence="2" id="KW-0547">Nucleotide-binding</keyword>
<proteinExistence type="predicted"/>
<reference evidence="6" key="1">
    <citation type="submission" date="2015-06" db="EMBL/GenBank/DDBJ databases">
        <authorList>
            <person name="Liu B."/>
            <person name="Wang J."/>
            <person name="Zhu Y."/>
            <person name="Liu G."/>
            <person name="Chen Q."/>
            <person name="Zheng C."/>
            <person name="Che J."/>
            <person name="Ge C."/>
            <person name="Shi H."/>
            <person name="Pan Z."/>
            <person name="Liu X."/>
        </authorList>
    </citation>
    <scope>NUCLEOTIDE SEQUENCE [LARGE SCALE GENOMIC DNA]</scope>
    <source>
        <strain evidence="6">DSM 16346</strain>
    </source>
</reference>
<dbReference type="InterPro" id="IPR013221">
    <property type="entry name" value="Mur_ligase_cen"/>
</dbReference>
<dbReference type="EMBL" id="LELK01000001">
    <property type="protein sequence ID" value="KMM39695.1"/>
    <property type="molecule type" value="Genomic_DNA"/>
</dbReference>
<feature type="domain" description="Mur ligase central" evidence="5">
    <location>
        <begin position="108"/>
        <end position="296"/>
    </location>
</feature>
<dbReference type="GO" id="GO:0005524">
    <property type="term" value="F:ATP binding"/>
    <property type="evidence" value="ECO:0007669"/>
    <property type="project" value="UniProtKB-KW"/>
</dbReference>
<organism evidence="6 7">
    <name type="scientific">Guptibacillus hwajinpoensis</name>
    <dbReference type="NCBI Taxonomy" id="208199"/>
    <lineage>
        <taxon>Bacteria</taxon>
        <taxon>Bacillati</taxon>
        <taxon>Bacillota</taxon>
        <taxon>Bacilli</taxon>
        <taxon>Bacillales</taxon>
        <taxon>Guptibacillaceae</taxon>
        <taxon>Guptibacillus</taxon>
    </lineage>
</organism>
<evidence type="ECO:0008006" key="8">
    <source>
        <dbReference type="Google" id="ProtNLM"/>
    </source>
</evidence>
<dbReference type="PANTHER" id="PTHR43024">
    <property type="entry name" value="UDP-N-ACETYLMURAMOYL-TRIPEPTIDE--D-ALANYL-D-ALANINE LIGASE"/>
    <property type="match status" value="1"/>
</dbReference>
<dbReference type="STRING" id="157733.AB986_08395"/>
<dbReference type="Gene3D" id="3.90.190.20">
    <property type="entry name" value="Mur ligase, C-terminal domain"/>
    <property type="match status" value="1"/>
</dbReference>
<evidence type="ECO:0000259" key="5">
    <source>
        <dbReference type="Pfam" id="PF08245"/>
    </source>
</evidence>
<dbReference type="InterPro" id="IPR036565">
    <property type="entry name" value="Mur-like_cat_sf"/>
</dbReference>
<protein>
    <recommendedName>
        <fullName evidence="8">UDP-N-acetylmuramoyl-tripeptide--D-alanyl-D-alanine ligase</fullName>
    </recommendedName>
</protein>